<dbReference type="SUPFAM" id="SSF53756">
    <property type="entry name" value="UDP-Glycosyltransferase/glycogen phosphorylase"/>
    <property type="match status" value="2"/>
</dbReference>
<feature type="transmembrane region" description="Helical" evidence="4">
    <location>
        <begin position="480"/>
        <end position="505"/>
    </location>
</feature>
<comment type="similarity">
    <text evidence="1">Belongs to the UDP-glycosyltransferase family.</text>
</comment>
<organism evidence="5 6">
    <name type="scientific">Leptidea sinapis</name>
    <dbReference type="NCBI Taxonomy" id="189913"/>
    <lineage>
        <taxon>Eukaryota</taxon>
        <taxon>Metazoa</taxon>
        <taxon>Ecdysozoa</taxon>
        <taxon>Arthropoda</taxon>
        <taxon>Hexapoda</taxon>
        <taxon>Insecta</taxon>
        <taxon>Pterygota</taxon>
        <taxon>Neoptera</taxon>
        <taxon>Endopterygota</taxon>
        <taxon>Lepidoptera</taxon>
        <taxon>Glossata</taxon>
        <taxon>Ditrysia</taxon>
        <taxon>Papilionoidea</taxon>
        <taxon>Pieridae</taxon>
        <taxon>Dismorphiinae</taxon>
        <taxon>Leptidea</taxon>
    </lineage>
</organism>
<dbReference type="InterPro" id="IPR035595">
    <property type="entry name" value="UDP_glycos_trans_CS"/>
</dbReference>
<dbReference type="InterPro" id="IPR050271">
    <property type="entry name" value="UDP-glycosyltransferase"/>
</dbReference>
<evidence type="ECO:0000256" key="1">
    <source>
        <dbReference type="ARBA" id="ARBA00009995"/>
    </source>
</evidence>
<dbReference type="AlphaFoldDB" id="A0A5E4PN99"/>
<evidence type="ECO:0000256" key="4">
    <source>
        <dbReference type="SAM" id="Phobius"/>
    </source>
</evidence>
<keyword evidence="3" id="KW-0808">Transferase</keyword>
<feature type="transmembrane region" description="Helical" evidence="4">
    <location>
        <begin position="991"/>
        <end position="1011"/>
    </location>
</feature>
<evidence type="ECO:0000313" key="6">
    <source>
        <dbReference type="Proteomes" id="UP000324832"/>
    </source>
</evidence>
<keyword evidence="4" id="KW-0472">Membrane</keyword>
<dbReference type="GO" id="GO:0008194">
    <property type="term" value="F:UDP-glycosyltransferase activity"/>
    <property type="evidence" value="ECO:0007669"/>
    <property type="project" value="InterPro"/>
</dbReference>
<keyword evidence="2" id="KW-0328">Glycosyltransferase</keyword>
<dbReference type="PANTHER" id="PTHR48043:SF159">
    <property type="entry name" value="EG:EG0003.4 PROTEIN-RELATED"/>
    <property type="match status" value="1"/>
</dbReference>
<protein>
    <recommendedName>
        <fullName evidence="7">UDP-glycosyltransferases domain-containing protein</fullName>
    </recommendedName>
</protein>
<evidence type="ECO:0000256" key="2">
    <source>
        <dbReference type="ARBA" id="ARBA00022676"/>
    </source>
</evidence>
<dbReference type="Proteomes" id="UP000324832">
    <property type="component" value="Unassembled WGS sequence"/>
</dbReference>
<evidence type="ECO:0008006" key="7">
    <source>
        <dbReference type="Google" id="ProtNLM"/>
    </source>
</evidence>
<keyword evidence="4" id="KW-1133">Transmembrane helix</keyword>
<dbReference type="FunFam" id="3.40.50.2000:FF:000050">
    <property type="entry name" value="UDP-glucuronosyltransferase"/>
    <property type="match status" value="2"/>
</dbReference>
<dbReference type="InterPro" id="IPR002213">
    <property type="entry name" value="UDP_glucos_trans"/>
</dbReference>
<dbReference type="Gene3D" id="3.40.50.2000">
    <property type="entry name" value="Glycogen Phosphorylase B"/>
    <property type="match status" value="4"/>
</dbReference>
<dbReference type="CDD" id="cd03784">
    <property type="entry name" value="GT1_Gtf-like"/>
    <property type="match status" value="2"/>
</dbReference>
<sequence>MRKVIVTFIFTLIININCFKILVVIPMPAISHQSVFRPLTQDLAKRGHKVTVITAYPAFAKDNCPKNLKEIDVHDVSCNLWRKNTINDYEFGKRENIIDQSYDILKVVTNTVALQLKVKEIQDLITNHEIDFDLLLIESCTRAALVYSDIFKVPVVQISSFGMWLGVDENMGAPSHPILYPNTFHQIMYNMSLWEKLYELYKHWLIKMNFDAMESMEIATLQNILAIKLPNYNVLKNNVDMSFINTHPLWIDNQPLPINIISTWGMHKKPQKELPQDLKTYLDSSTRGVIYVSFGSITLSSNLPPEKVEIFTRVFAQLQCDILWKWETDELPGKSPNIKISKWFPQSDLLQHPNIKLFITQGGLQSLEEAINAGVPLIGIPVYADQWYNVEKIVHRKIGIQLEFPELQEEHLKRAIETLLNDTSYRQNVLKLRRIMSDQLQNSLDRAVWWIEHVGRQDGSKYLRAPAANMSWIEYYDVQLVLIMITCIAVLILVFRLLLNMFWSLLTITINLEMLKLIVTVICAVIININCFKILAVIPIPAISHQSVFRPLTQELAKRGHKVTVITAYPAFSKDNCPKNLKEIDVHDVSCNLWRKNTINDYEFGKRENIIDQTYDLLKVQTKTVTLQLKIKEIQDLITNHEIDFDLLLIESCTRAALVYSDIFKVPVVQISSFGMWLGVDENMGAPSHPILYPNIFHQTMYNMSLWEKLNELYKHWFIKMNYDGLESMEIATIQNILEKKLPNYNVLKNNVDMSFINIHPLWIDNQPLPINVISTWGMHKKIQKELPQDLKTYLDSSTRGVIYMSFGSSALSSNLPPEKVEIFTRVFAQLQCDILWKWETDELPGKPPNIKISKWFPQSDLLQHPNIKLFITQGGLQSLEEAIHAGVPLIGIPVYADQWYNVEKIVYRKIGIQLEFPELQEEHLKRAIETLLNDTSYRQNVLKLRRIMSDQLQNSLDRAVWWIEHVGRQDGAKYLRAPAANMSWIEYYDVQLVLILIACIAVLILLFRLLTEDSRVLD</sequence>
<dbReference type="EMBL" id="FZQP02000100">
    <property type="protein sequence ID" value="VVC87283.1"/>
    <property type="molecule type" value="Genomic_DNA"/>
</dbReference>
<dbReference type="Pfam" id="PF00201">
    <property type="entry name" value="UDPGT"/>
    <property type="match status" value="2"/>
</dbReference>
<keyword evidence="4" id="KW-0812">Transmembrane</keyword>
<dbReference type="PROSITE" id="PS00375">
    <property type="entry name" value="UDPGT"/>
    <property type="match status" value="2"/>
</dbReference>
<reference evidence="5 6" key="1">
    <citation type="submission" date="2017-07" db="EMBL/GenBank/DDBJ databases">
        <authorList>
            <person name="Talla V."/>
            <person name="Backstrom N."/>
        </authorList>
    </citation>
    <scope>NUCLEOTIDE SEQUENCE [LARGE SCALE GENOMIC DNA]</scope>
</reference>
<name>A0A5E4PN99_9NEOP</name>
<evidence type="ECO:0000313" key="5">
    <source>
        <dbReference type="EMBL" id="VVC87283.1"/>
    </source>
</evidence>
<proteinExistence type="inferred from homology"/>
<dbReference type="PANTHER" id="PTHR48043">
    <property type="entry name" value="EG:EG0003.4 PROTEIN-RELATED"/>
    <property type="match status" value="1"/>
</dbReference>
<feature type="transmembrane region" description="Helical" evidence="4">
    <location>
        <begin position="517"/>
        <end position="540"/>
    </location>
</feature>
<keyword evidence="6" id="KW-1185">Reference proteome</keyword>
<accession>A0A5E4PN99</accession>
<gene>
    <name evidence="5" type="ORF">LSINAPIS_LOCUS932</name>
</gene>
<evidence type="ECO:0000256" key="3">
    <source>
        <dbReference type="ARBA" id="ARBA00022679"/>
    </source>
</evidence>